<sequence length="303" mass="34935">MAIDNRTTIGEDVAQLESEQKKQTWELTCVTFVLQNLVYKMGIFEPKAKDSKIKTQMAVGNRTTIGEDVAQLESEQKNEEEFLQNMLQYIESIVCMGVQHNNLQNLKFIFIHVNWFYRRDIGINKCDFCLAEFAFAEFSIQNGIFTFNNLVYKVVFKTYTVIILKVKIPLGWRRDALETSQETHPITMKLDDGECEFALMYDKFSTIMKTNRTGRKFPALFTMKDLCPVVESLLQRLNEGSSEPIDDYLIYSIETLFADLRNAAVRIVDDRSIPLVVAEMEFAKDLSSTRGFECEFHKTAANP</sequence>
<evidence type="ECO:0000256" key="6">
    <source>
        <dbReference type="ARBA" id="ARBA00023125"/>
    </source>
</evidence>
<evidence type="ECO:0000256" key="7">
    <source>
        <dbReference type="ARBA" id="ARBA00023158"/>
    </source>
</evidence>
<keyword evidence="4" id="KW-0963">Cytoplasm</keyword>
<evidence type="ECO:0000313" key="10">
    <source>
        <dbReference type="Proteomes" id="UP000515164"/>
    </source>
</evidence>
<dbReference type="PANTHER" id="PTHR21358">
    <property type="entry name" value="PROTEIN MAELSTROM HOMOLOG"/>
    <property type="match status" value="1"/>
</dbReference>
<evidence type="ECO:0000256" key="8">
    <source>
        <dbReference type="ARBA" id="ARBA00023242"/>
    </source>
</evidence>
<proteinExistence type="inferred from homology"/>
<evidence type="ECO:0000256" key="5">
    <source>
        <dbReference type="ARBA" id="ARBA00022782"/>
    </source>
</evidence>
<dbReference type="GO" id="GO:0034587">
    <property type="term" value="P:piRNA processing"/>
    <property type="evidence" value="ECO:0007669"/>
    <property type="project" value="TreeGrafter"/>
</dbReference>
<dbReference type="Pfam" id="PF13017">
    <property type="entry name" value="Maelstrom"/>
    <property type="match status" value="1"/>
</dbReference>
<dbReference type="GO" id="GO:0043186">
    <property type="term" value="C:P granule"/>
    <property type="evidence" value="ECO:0007669"/>
    <property type="project" value="TreeGrafter"/>
</dbReference>
<dbReference type="GeneID" id="117211864"/>
<accession>A0A6P8MDV5</accession>
<reference evidence="11" key="1">
    <citation type="submission" date="2025-08" db="UniProtKB">
        <authorList>
            <consortium name="RefSeq"/>
        </authorList>
    </citation>
    <scope>IDENTIFICATION</scope>
    <source>
        <tissue evidence="11">Muscle</tissue>
    </source>
</reference>
<evidence type="ECO:0000256" key="4">
    <source>
        <dbReference type="ARBA" id="ARBA00022490"/>
    </source>
</evidence>
<dbReference type="GO" id="GO:0043565">
    <property type="term" value="F:sequence-specific DNA binding"/>
    <property type="evidence" value="ECO:0007669"/>
    <property type="project" value="TreeGrafter"/>
</dbReference>
<keyword evidence="7" id="KW-0943">RNA-mediated gene silencing</keyword>
<dbReference type="KEGG" id="bbif:117211864"/>
<evidence type="ECO:0000256" key="2">
    <source>
        <dbReference type="ARBA" id="ARBA00004496"/>
    </source>
</evidence>
<evidence type="ECO:0000313" key="11">
    <source>
        <dbReference type="RefSeq" id="XP_033312016.1"/>
    </source>
</evidence>
<dbReference type="InterPro" id="IPR039259">
    <property type="entry name" value="Protein_maelstrom"/>
</dbReference>
<gene>
    <name evidence="11" type="primary">LOC117211864</name>
</gene>
<evidence type="ECO:0000256" key="3">
    <source>
        <dbReference type="ARBA" id="ARBA00007057"/>
    </source>
</evidence>
<dbReference type="GO" id="GO:0007283">
    <property type="term" value="P:spermatogenesis"/>
    <property type="evidence" value="ECO:0007669"/>
    <property type="project" value="TreeGrafter"/>
</dbReference>
<name>A0A6P8MDV5_9HYME</name>
<feature type="domain" description="Maelstrom" evidence="9">
    <location>
        <begin position="128"/>
        <end position="299"/>
    </location>
</feature>
<comment type="similarity">
    <text evidence="3">Belongs to the maelstrom family.</text>
</comment>
<dbReference type="InterPro" id="IPR024970">
    <property type="entry name" value="Maelstrom"/>
</dbReference>
<keyword evidence="5" id="KW-0221">Differentiation</keyword>
<dbReference type="PANTHER" id="PTHR21358:SF4">
    <property type="entry name" value="PROTEIN MAELSTROM HOMOLOG"/>
    <property type="match status" value="1"/>
</dbReference>
<dbReference type="GO" id="GO:0045892">
    <property type="term" value="P:negative regulation of DNA-templated transcription"/>
    <property type="evidence" value="ECO:0007669"/>
    <property type="project" value="TreeGrafter"/>
</dbReference>
<dbReference type="GO" id="GO:0007140">
    <property type="term" value="P:male meiotic nuclear division"/>
    <property type="evidence" value="ECO:0007669"/>
    <property type="project" value="TreeGrafter"/>
</dbReference>
<protein>
    <submittedName>
        <fullName evidence="11">Protein maelstrom homolog</fullName>
    </submittedName>
</protein>
<keyword evidence="8" id="KW-0539">Nucleus</keyword>
<keyword evidence="6" id="KW-0238">DNA-binding</keyword>
<evidence type="ECO:0000259" key="9">
    <source>
        <dbReference type="Pfam" id="PF13017"/>
    </source>
</evidence>
<dbReference type="RefSeq" id="XP_033312016.1">
    <property type="nucleotide sequence ID" value="XM_033456125.1"/>
</dbReference>
<organism evidence="10 11">
    <name type="scientific">Bombus bifarius</name>
    <dbReference type="NCBI Taxonomy" id="103933"/>
    <lineage>
        <taxon>Eukaryota</taxon>
        <taxon>Metazoa</taxon>
        <taxon>Ecdysozoa</taxon>
        <taxon>Arthropoda</taxon>
        <taxon>Hexapoda</taxon>
        <taxon>Insecta</taxon>
        <taxon>Pterygota</taxon>
        <taxon>Neoptera</taxon>
        <taxon>Endopterygota</taxon>
        <taxon>Hymenoptera</taxon>
        <taxon>Apocrita</taxon>
        <taxon>Aculeata</taxon>
        <taxon>Apoidea</taxon>
        <taxon>Anthophila</taxon>
        <taxon>Apidae</taxon>
        <taxon>Bombus</taxon>
        <taxon>Pyrobombus</taxon>
    </lineage>
</organism>
<dbReference type="Proteomes" id="UP000515164">
    <property type="component" value="Unplaced"/>
</dbReference>
<keyword evidence="10" id="KW-1185">Reference proteome</keyword>
<dbReference type="GO" id="GO:0060964">
    <property type="term" value="P:regulation of miRNA-mediated gene silencing"/>
    <property type="evidence" value="ECO:0007669"/>
    <property type="project" value="InterPro"/>
</dbReference>
<dbReference type="GO" id="GO:0030154">
    <property type="term" value="P:cell differentiation"/>
    <property type="evidence" value="ECO:0007669"/>
    <property type="project" value="UniProtKB-KW"/>
</dbReference>
<comment type="subcellular location">
    <subcellularLocation>
        <location evidence="2">Cytoplasm</location>
    </subcellularLocation>
    <subcellularLocation>
        <location evidence="1">Nucleus</location>
    </subcellularLocation>
</comment>
<evidence type="ECO:0000256" key="1">
    <source>
        <dbReference type="ARBA" id="ARBA00004123"/>
    </source>
</evidence>
<dbReference type="AlphaFoldDB" id="A0A6P8MDV5"/>
<dbReference type="GO" id="GO:0005634">
    <property type="term" value="C:nucleus"/>
    <property type="evidence" value="ECO:0007669"/>
    <property type="project" value="UniProtKB-SubCell"/>
</dbReference>